<feature type="region of interest" description="Disordered" evidence="1">
    <location>
        <begin position="1"/>
        <end position="30"/>
    </location>
</feature>
<dbReference type="EMBL" id="BMAW01057152">
    <property type="protein sequence ID" value="GFT09303.1"/>
    <property type="molecule type" value="Genomic_DNA"/>
</dbReference>
<protein>
    <submittedName>
        <fullName evidence="2">Uncharacterized protein</fullName>
    </submittedName>
</protein>
<feature type="compositionally biased region" description="Basic and acidic residues" evidence="1">
    <location>
        <begin position="20"/>
        <end position="30"/>
    </location>
</feature>
<proteinExistence type="predicted"/>
<evidence type="ECO:0000313" key="3">
    <source>
        <dbReference type="Proteomes" id="UP000887013"/>
    </source>
</evidence>
<dbReference type="Proteomes" id="UP000887013">
    <property type="component" value="Unassembled WGS sequence"/>
</dbReference>
<evidence type="ECO:0000313" key="2">
    <source>
        <dbReference type="EMBL" id="GFT09303.1"/>
    </source>
</evidence>
<reference evidence="2" key="1">
    <citation type="submission" date="2020-08" db="EMBL/GenBank/DDBJ databases">
        <title>Multicomponent nature underlies the extraordinary mechanical properties of spider dragline silk.</title>
        <authorList>
            <person name="Kono N."/>
            <person name="Nakamura H."/>
            <person name="Mori M."/>
            <person name="Yoshida Y."/>
            <person name="Ohtoshi R."/>
            <person name="Malay A.D."/>
            <person name="Moran D.A.P."/>
            <person name="Tomita M."/>
            <person name="Numata K."/>
            <person name="Arakawa K."/>
        </authorList>
    </citation>
    <scope>NUCLEOTIDE SEQUENCE</scope>
</reference>
<accession>A0A8X6NDS4</accession>
<comment type="caution">
    <text evidence="2">The sequence shown here is derived from an EMBL/GenBank/DDBJ whole genome shotgun (WGS) entry which is preliminary data.</text>
</comment>
<keyword evidence="3" id="KW-1185">Reference proteome</keyword>
<gene>
    <name evidence="2" type="ORF">NPIL_33691</name>
</gene>
<evidence type="ECO:0000256" key="1">
    <source>
        <dbReference type="SAM" id="MobiDB-lite"/>
    </source>
</evidence>
<organism evidence="2 3">
    <name type="scientific">Nephila pilipes</name>
    <name type="common">Giant wood spider</name>
    <name type="synonym">Nephila maculata</name>
    <dbReference type="NCBI Taxonomy" id="299642"/>
    <lineage>
        <taxon>Eukaryota</taxon>
        <taxon>Metazoa</taxon>
        <taxon>Ecdysozoa</taxon>
        <taxon>Arthropoda</taxon>
        <taxon>Chelicerata</taxon>
        <taxon>Arachnida</taxon>
        <taxon>Araneae</taxon>
        <taxon>Araneomorphae</taxon>
        <taxon>Entelegynae</taxon>
        <taxon>Araneoidea</taxon>
        <taxon>Nephilidae</taxon>
        <taxon>Nephila</taxon>
    </lineage>
</organism>
<dbReference type="AlphaFoldDB" id="A0A8X6NDS4"/>
<sequence>MAASAKKSAGVNPFASVHRTSKERTARFPRERNRCAKNWKNCAGTWGLIVWSKIPKHSAGVLGEKLLDYRLEYVKYYESSTTTSTKFTKFINILLQAAREAYEESMAEAVCLA</sequence>
<name>A0A8X6NDS4_NEPPI</name>